<reference evidence="11" key="1">
    <citation type="submission" date="2016-10" db="EMBL/GenBank/DDBJ databases">
        <authorList>
            <person name="Varghese N."/>
            <person name="Submissions S."/>
        </authorList>
    </citation>
    <scope>NUCLEOTIDE SEQUENCE [LARGE SCALE GENOMIC DNA]</scope>
    <source>
        <strain evidence="11">CGMCC 1.8975</strain>
    </source>
</reference>
<keyword evidence="11" id="KW-1185">Reference proteome</keyword>
<dbReference type="EMBL" id="FNOV01000012">
    <property type="protein sequence ID" value="SDY73001.1"/>
    <property type="molecule type" value="Genomic_DNA"/>
</dbReference>
<evidence type="ECO:0000259" key="9">
    <source>
        <dbReference type="Pfam" id="PF22640"/>
    </source>
</evidence>
<dbReference type="Proteomes" id="UP000199249">
    <property type="component" value="Unassembled WGS sequence"/>
</dbReference>
<gene>
    <name evidence="10" type="ORF">SAMN04488069_11297</name>
</gene>
<dbReference type="Pfam" id="PF00483">
    <property type="entry name" value="NTP_transferase"/>
    <property type="match status" value="1"/>
</dbReference>
<protein>
    <recommendedName>
        <fullName evidence="2">mannose-1-phosphate guanylyltransferase</fullName>
        <ecNumber evidence="2">2.7.7.13</ecNumber>
    </recommendedName>
</protein>
<sequence length="401" mass="44914">MAALALNYVITCPLLPGFLPENELDYMDQHTYLVVMAGGIGSRFWPFSRTHHPKQFHDVLGLGRSMLQLTVDRFAGICPPENIFVVTNRDYIELVQQHLPELAANQILGEPIGRNTAPCIAYASYRIARLDPEAVIVVTPADHAVMHEEKFRTTIRTALVGARSHNVLITLGIQPSRPDTGYGYIQFIDDEVPARDVRTLPGQEAGSFPKALRRVKTFTEKPNAELAQMFVSSGEFLWNSGLFVWRADAIVQAFHQYLSDIAEVFDEGSAQLGTPAEEEFITRAYSLCRNISIDYGVMEKADNVYVLPADFGWSDLGTWDSLHRMGQHDADDNVVDGNALLYDTRECVIKTPPERLVVVQGLEGYIVAEYDNVLLICKRTEEQRVKDFLADVKSKKGTGYN</sequence>
<feature type="domain" description="MannoseP isomerase/GMP-like beta-helix" evidence="9">
    <location>
        <begin position="337"/>
        <end position="388"/>
    </location>
</feature>
<evidence type="ECO:0000256" key="2">
    <source>
        <dbReference type="ARBA" id="ARBA00012387"/>
    </source>
</evidence>
<comment type="catalytic activity">
    <reaction evidence="7">
        <text>alpha-D-mannose 1-phosphate + GTP + H(+) = GDP-alpha-D-mannose + diphosphate</text>
        <dbReference type="Rhea" id="RHEA:15229"/>
        <dbReference type="ChEBI" id="CHEBI:15378"/>
        <dbReference type="ChEBI" id="CHEBI:33019"/>
        <dbReference type="ChEBI" id="CHEBI:37565"/>
        <dbReference type="ChEBI" id="CHEBI:57527"/>
        <dbReference type="ChEBI" id="CHEBI:58409"/>
        <dbReference type="EC" id="2.7.7.13"/>
    </reaction>
</comment>
<feature type="domain" description="Nucleotidyl transferase" evidence="8">
    <location>
        <begin position="34"/>
        <end position="330"/>
    </location>
</feature>
<dbReference type="GO" id="GO:0009298">
    <property type="term" value="P:GDP-mannose biosynthetic process"/>
    <property type="evidence" value="ECO:0007669"/>
    <property type="project" value="TreeGrafter"/>
</dbReference>
<dbReference type="InterPro" id="IPR051161">
    <property type="entry name" value="Mannose-6P_isomerase_type2"/>
</dbReference>
<dbReference type="SUPFAM" id="SSF53448">
    <property type="entry name" value="Nucleotide-diphospho-sugar transferases"/>
    <property type="match status" value="1"/>
</dbReference>
<dbReference type="PANTHER" id="PTHR46390:SF1">
    <property type="entry name" value="MANNOSE-1-PHOSPHATE GUANYLYLTRANSFERASE"/>
    <property type="match status" value="1"/>
</dbReference>
<dbReference type="CDD" id="cd02509">
    <property type="entry name" value="GDP-M1P_Guanylyltransferase"/>
    <property type="match status" value="1"/>
</dbReference>
<dbReference type="GO" id="GO:0004475">
    <property type="term" value="F:mannose-1-phosphate guanylyltransferase (GTP) activity"/>
    <property type="evidence" value="ECO:0007669"/>
    <property type="project" value="UniProtKB-EC"/>
</dbReference>
<name>A0A1H3M8H2_9BACT</name>
<dbReference type="AlphaFoldDB" id="A0A1H3M8H2"/>
<dbReference type="PANTHER" id="PTHR46390">
    <property type="entry name" value="MANNOSE-1-PHOSPHATE GUANYLYLTRANSFERASE"/>
    <property type="match status" value="1"/>
</dbReference>
<evidence type="ECO:0000256" key="5">
    <source>
        <dbReference type="ARBA" id="ARBA00022741"/>
    </source>
</evidence>
<dbReference type="FunFam" id="3.90.550.10:FF:000046">
    <property type="entry name" value="Mannose-1-phosphate guanylyltransferase (GDP)"/>
    <property type="match status" value="1"/>
</dbReference>
<dbReference type="Pfam" id="PF22640">
    <property type="entry name" value="ManC_GMP_beta-helix"/>
    <property type="match status" value="1"/>
</dbReference>
<dbReference type="SUPFAM" id="SSF159283">
    <property type="entry name" value="Guanosine diphospho-D-mannose pyrophosphorylase/mannose-6-phosphate isomerase linker domain"/>
    <property type="match status" value="1"/>
</dbReference>
<evidence type="ECO:0000256" key="6">
    <source>
        <dbReference type="ARBA" id="ARBA00023134"/>
    </source>
</evidence>
<evidence type="ECO:0000313" key="11">
    <source>
        <dbReference type="Proteomes" id="UP000199249"/>
    </source>
</evidence>
<keyword evidence="6" id="KW-0342">GTP-binding</keyword>
<evidence type="ECO:0000256" key="1">
    <source>
        <dbReference type="ARBA" id="ARBA00006115"/>
    </source>
</evidence>
<evidence type="ECO:0000256" key="4">
    <source>
        <dbReference type="ARBA" id="ARBA00022695"/>
    </source>
</evidence>
<dbReference type="InterPro" id="IPR029044">
    <property type="entry name" value="Nucleotide-diphossugar_trans"/>
</dbReference>
<accession>A0A1H3M8H2</accession>
<dbReference type="EC" id="2.7.7.13" evidence="2"/>
<proteinExistence type="inferred from homology"/>
<evidence type="ECO:0000259" key="8">
    <source>
        <dbReference type="Pfam" id="PF00483"/>
    </source>
</evidence>
<dbReference type="GO" id="GO:0005525">
    <property type="term" value="F:GTP binding"/>
    <property type="evidence" value="ECO:0007669"/>
    <property type="project" value="UniProtKB-KW"/>
</dbReference>
<keyword evidence="4 10" id="KW-0548">Nucleotidyltransferase</keyword>
<dbReference type="STRING" id="651662.SAMN04488069_11297"/>
<keyword evidence="5" id="KW-0547">Nucleotide-binding</keyword>
<evidence type="ECO:0000256" key="3">
    <source>
        <dbReference type="ARBA" id="ARBA00022679"/>
    </source>
</evidence>
<dbReference type="InterPro" id="IPR005835">
    <property type="entry name" value="NTP_transferase_dom"/>
</dbReference>
<evidence type="ECO:0000256" key="7">
    <source>
        <dbReference type="ARBA" id="ARBA00047343"/>
    </source>
</evidence>
<evidence type="ECO:0000313" key="10">
    <source>
        <dbReference type="EMBL" id="SDY73001.1"/>
    </source>
</evidence>
<dbReference type="InterPro" id="IPR054566">
    <property type="entry name" value="ManC/GMP-like_b-helix"/>
</dbReference>
<dbReference type="Gene3D" id="3.90.550.10">
    <property type="entry name" value="Spore Coat Polysaccharide Biosynthesis Protein SpsA, Chain A"/>
    <property type="match status" value="1"/>
</dbReference>
<organism evidence="10 11">
    <name type="scientific">Hymenobacter psychrophilus</name>
    <dbReference type="NCBI Taxonomy" id="651662"/>
    <lineage>
        <taxon>Bacteria</taxon>
        <taxon>Pseudomonadati</taxon>
        <taxon>Bacteroidota</taxon>
        <taxon>Cytophagia</taxon>
        <taxon>Cytophagales</taxon>
        <taxon>Hymenobacteraceae</taxon>
        <taxon>Hymenobacter</taxon>
    </lineage>
</organism>
<keyword evidence="3 10" id="KW-0808">Transferase</keyword>
<dbReference type="InterPro" id="IPR049577">
    <property type="entry name" value="GMPP_N"/>
</dbReference>
<comment type="similarity">
    <text evidence="1">Belongs to the mannose-6-phosphate isomerase type 2 family.</text>
</comment>